<dbReference type="AlphaFoldDB" id="A0A1Y1ILP4"/>
<feature type="compositionally biased region" description="Basic and acidic residues" evidence="1">
    <location>
        <begin position="258"/>
        <end position="267"/>
    </location>
</feature>
<feature type="compositionally biased region" description="Gly residues" evidence="1">
    <location>
        <begin position="218"/>
        <end position="231"/>
    </location>
</feature>
<dbReference type="CDD" id="cd06503">
    <property type="entry name" value="ATP-synt_Fo_b"/>
    <property type="match status" value="1"/>
</dbReference>
<evidence type="ECO:0000313" key="3">
    <source>
        <dbReference type="Proteomes" id="UP000054558"/>
    </source>
</evidence>
<feature type="region of interest" description="Disordered" evidence="1">
    <location>
        <begin position="832"/>
        <end position="894"/>
    </location>
</feature>
<feature type="region of interest" description="Disordered" evidence="1">
    <location>
        <begin position="64"/>
        <end position="367"/>
    </location>
</feature>
<dbReference type="PANTHER" id="PTHR47871:SF2">
    <property type="entry name" value="OS03G0221300 PROTEIN"/>
    <property type="match status" value="1"/>
</dbReference>
<feature type="compositionally biased region" description="Polar residues" evidence="1">
    <location>
        <begin position="188"/>
        <end position="202"/>
    </location>
</feature>
<dbReference type="OrthoDB" id="2021147at2759"/>
<feature type="compositionally biased region" description="Gly residues" evidence="1">
    <location>
        <begin position="321"/>
        <end position="331"/>
    </location>
</feature>
<evidence type="ECO:0000256" key="1">
    <source>
        <dbReference type="SAM" id="MobiDB-lite"/>
    </source>
</evidence>
<feature type="region of interest" description="Disordered" evidence="1">
    <location>
        <begin position="1"/>
        <end position="37"/>
    </location>
</feature>
<protein>
    <submittedName>
        <fullName evidence="2">Uncharacterized protein</fullName>
    </submittedName>
</protein>
<name>A0A1Y1ILP4_KLENI</name>
<accession>A0A1Y1ILP4</accession>
<feature type="compositionally biased region" description="Polar residues" evidence="1">
    <location>
        <begin position="871"/>
        <end position="884"/>
    </location>
</feature>
<reference evidence="2 3" key="1">
    <citation type="journal article" date="2014" name="Nat. Commun.">
        <title>Klebsormidium flaccidum genome reveals primary factors for plant terrestrial adaptation.</title>
        <authorList>
            <person name="Hori K."/>
            <person name="Maruyama F."/>
            <person name="Fujisawa T."/>
            <person name="Togashi T."/>
            <person name="Yamamoto N."/>
            <person name="Seo M."/>
            <person name="Sato S."/>
            <person name="Yamada T."/>
            <person name="Mori H."/>
            <person name="Tajima N."/>
            <person name="Moriyama T."/>
            <person name="Ikeuchi M."/>
            <person name="Watanabe M."/>
            <person name="Wada H."/>
            <person name="Kobayashi K."/>
            <person name="Saito M."/>
            <person name="Masuda T."/>
            <person name="Sasaki-Sekimoto Y."/>
            <person name="Mashiguchi K."/>
            <person name="Awai K."/>
            <person name="Shimojima M."/>
            <person name="Masuda S."/>
            <person name="Iwai M."/>
            <person name="Nobusawa T."/>
            <person name="Narise T."/>
            <person name="Kondo S."/>
            <person name="Saito H."/>
            <person name="Sato R."/>
            <person name="Murakawa M."/>
            <person name="Ihara Y."/>
            <person name="Oshima-Yamada Y."/>
            <person name="Ohtaka K."/>
            <person name="Satoh M."/>
            <person name="Sonobe K."/>
            <person name="Ishii M."/>
            <person name="Ohtani R."/>
            <person name="Kanamori-Sato M."/>
            <person name="Honoki R."/>
            <person name="Miyazaki D."/>
            <person name="Mochizuki H."/>
            <person name="Umetsu J."/>
            <person name="Higashi K."/>
            <person name="Shibata D."/>
            <person name="Kamiya Y."/>
            <person name="Sato N."/>
            <person name="Nakamura Y."/>
            <person name="Tabata S."/>
            <person name="Ida S."/>
            <person name="Kurokawa K."/>
            <person name="Ohta H."/>
        </authorList>
    </citation>
    <scope>NUCLEOTIDE SEQUENCE [LARGE SCALE GENOMIC DNA]</scope>
    <source>
        <strain evidence="2 3">NIES-2285</strain>
    </source>
</reference>
<dbReference type="Proteomes" id="UP000054558">
    <property type="component" value="Unassembled WGS sequence"/>
</dbReference>
<dbReference type="PANTHER" id="PTHR47871">
    <property type="entry name" value="NAC DOMAIN-CONTAINING PROTEIN 8"/>
    <property type="match status" value="1"/>
</dbReference>
<feature type="region of interest" description="Disordered" evidence="1">
    <location>
        <begin position="549"/>
        <end position="585"/>
    </location>
</feature>
<gene>
    <name evidence="2" type="ORF">KFL_007230040</name>
</gene>
<sequence>MAHKPGAQVKRRFEVHLPVSQKRHRPNEAEEPQQNPLQAWLTKRKTAPGLEAILSEARKENPVVVGKNRVNEELDAGPSSRTLQRPPPVSVAAQSSRTLPITASLRQTSEFSAKNGRGNGEGGGLTQEAGKGLQRQTVEGQTNGGMRGSHVQNDGALRKSEGDDTQAGTAKKKKRRKRASVVCKAVTTLVSGQPKASVSKLKTGSPVGGKKKPPLLGGCKGGTVGKNGGQMGEPAVKPIVNPKPPQVGKSTKPVAPRDTNRLSRDRANGGTGSSYAIGGPADVSTRSAPEAAERPLPYETRGPREGKAPQPLVNHSVNQGLGNGLTGGGNAQPGVAAPQKAPSKSGWDVPGPLPGMGFVPNPPQGPWNSEMPGAFHTGFQPGFPPDVPRENAFTDGPGPVGEYGVNWPGQAGHRSMQARECQQLWETLQRSMQTWHSVLLQRDTDAAQRSAHLRQQTAASKLAQETAAEQLAVARKLKHAAEEICEAAVEERRSAAAALREARDERAAIERAKQELETRREELATEAMELDQKRRLCEEALARLAETEKATARERHAAATTAPTSSLRPSPFPVEHPTHPAASPAEASPLFEAQSLADVTGRPADVSSRGADVSGAAEADYSRGRRPFLGVVSNLMQEREESGSPSPLGLYRGFTGLSAVKIEDEDILQERGGAEAGTQWGGDDERALRGTVDDGSAARSVGEVVRGVGLGAKSEPPKPEGDGLADMSMSDEDMPLSFRSALRKDGIVVQRGTGSALGLDRGTDTKEGFRQTGQFWGHSGEQREGEWINGERERGGRERQQEAAQIVSDVKAELAAGRRSEPESVLRGVGVLSNREPNSNHNTGNPDFPGLGPLGRYPNPRPSISHPTAKDLSNSARESAQTGKQLEAGKKKKRTAVEVLRKDAPELLESLSKAGMLDDMKLYGDDFDGDEEAAGSASFRALQAVLNKIYDGSASRNGASWTSSGNLGAAHLPKYSMGALKVLTDEAKRLRRGGRPVEWGWCHKLHAFLFVFEEQNRFVLEWPQYGNATYFFNLEAGDVQFQLQRLIAVMAIGTVTKNDIVDDRPLERIRGIPPDELRVLEEFGRKPETGLGSFLNFANRVVHDYKDECTLEQWQTRIREELHRGRNTGQIEKSPRPLPWAGLLGEVAPLALETAAPVTREELLVVKAEQNEELGNAMRT</sequence>
<feature type="region of interest" description="Disordered" evidence="1">
    <location>
        <begin position="377"/>
        <end position="396"/>
    </location>
</feature>
<dbReference type="EMBL" id="DF237672">
    <property type="protein sequence ID" value="GAQ91072.1"/>
    <property type="molecule type" value="Genomic_DNA"/>
</dbReference>
<organism evidence="2 3">
    <name type="scientific">Klebsormidium nitens</name>
    <name type="common">Green alga</name>
    <name type="synonym">Ulothrix nitens</name>
    <dbReference type="NCBI Taxonomy" id="105231"/>
    <lineage>
        <taxon>Eukaryota</taxon>
        <taxon>Viridiplantae</taxon>
        <taxon>Streptophyta</taxon>
        <taxon>Klebsormidiophyceae</taxon>
        <taxon>Klebsormidiales</taxon>
        <taxon>Klebsormidiaceae</taxon>
        <taxon>Klebsormidium</taxon>
    </lineage>
</organism>
<feature type="compositionally biased region" description="Basic residues" evidence="1">
    <location>
        <begin position="170"/>
        <end position="179"/>
    </location>
</feature>
<evidence type="ECO:0000313" key="2">
    <source>
        <dbReference type="EMBL" id="GAQ91072.1"/>
    </source>
</evidence>
<proteinExistence type="predicted"/>
<keyword evidence="3" id="KW-1185">Reference proteome</keyword>
<feature type="compositionally biased region" description="Polar residues" evidence="1">
    <location>
        <begin position="835"/>
        <end position="845"/>
    </location>
</feature>
<feature type="compositionally biased region" description="Polar residues" evidence="1">
    <location>
        <begin position="92"/>
        <end position="112"/>
    </location>
</feature>